<dbReference type="Gene3D" id="2.70.50.70">
    <property type="match status" value="1"/>
</dbReference>
<dbReference type="PANTHER" id="PTHR33353">
    <property type="entry name" value="PUTATIVE (AFU_ORTHOLOGUE AFUA_1G12560)-RELATED"/>
    <property type="match status" value="1"/>
</dbReference>
<sequence>MKLTFTAAFAALLMQPVYGHATFQQLWVNGADKGATCARLPQNNNPIGSVTSNDIRCNAGTSPVSGKCSVAAGQTVTLEMHQQPNDRNCANEGIGGNHYGPVMAYLSQVSDSSTADGSSGWFKIFQDGWKKNPSGYNGDDDYWGVKDLNLCCGKINVKIPSNIPSGDYLLRAEVIALHSAAGSGGAQPYVTCFQLTVTGGSGSIPATVNFPGAYSSSDPGILVNIHSPMTNYVVPGPAVFSGGTTKEPGSSCSGCESTCKASLKRSEVQW</sequence>
<feature type="domain" description="Auxiliary Activity family 9 catalytic" evidence="17">
    <location>
        <begin position="20"/>
        <end position="229"/>
    </location>
</feature>
<keyword evidence="3" id="KW-0964">Secreted</keyword>
<evidence type="ECO:0000256" key="10">
    <source>
        <dbReference type="ARBA" id="ARBA00023157"/>
    </source>
</evidence>
<comment type="cofactor">
    <cofactor evidence="1">
        <name>Cu(2+)</name>
        <dbReference type="ChEBI" id="CHEBI:29036"/>
    </cofactor>
</comment>
<evidence type="ECO:0000256" key="5">
    <source>
        <dbReference type="ARBA" id="ARBA00022729"/>
    </source>
</evidence>
<feature type="signal peptide" evidence="16">
    <location>
        <begin position="1"/>
        <end position="19"/>
    </location>
</feature>
<evidence type="ECO:0000256" key="4">
    <source>
        <dbReference type="ARBA" id="ARBA00022723"/>
    </source>
</evidence>
<gene>
    <name evidence="18" type="ORF">BN869_000007316_1</name>
</gene>
<comment type="catalytic activity">
    <reaction evidence="14">
        <text>[(1-&gt;4)-beta-D-glucosyl]n+m + reduced acceptor + O2 = 4-dehydro-beta-D-glucosyl-[(1-&gt;4)-beta-D-glucosyl]n-1 + [(1-&gt;4)-beta-D-glucosyl]m + acceptor + H2O.</text>
        <dbReference type="EC" id="1.14.99.56"/>
    </reaction>
</comment>
<evidence type="ECO:0000256" key="1">
    <source>
        <dbReference type="ARBA" id="ARBA00001973"/>
    </source>
</evidence>
<dbReference type="GO" id="GO:0030245">
    <property type="term" value="P:cellulose catabolic process"/>
    <property type="evidence" value="ECO:0007669"/>
    <property type="project" value="UniProtKB-KW"/>
</dbReference>
<evidence type="ECO:0000256" key="11">
    <source>
        <dbReference type="ARBA" id="ARBA00023277"/>
    </source>
</evidence>
<dbReference type="GO" id="GO:0005576">
    <property type="term" value="C:extracellular region"/>
    <property type="evidence" value="ECO:0007669"/>
    <property type="project" value="UniProtKB-SubCell"/>
</dbReference>
<keyword evidence="4" id="KW-0479">Metal-binding</keyword>
<keyword evidence="7" id="KW-0560">Oxidoreductase</keyword>
<comment type="similarity">
    <text evidence="13">Belongs to the polysaccharide monooxygenase AA9 family.</text>
</comment>
<dbReference type="EMBL" id="CDPU01000022">
    <property type="protein sequence ID" value="CEO51258.1"/>
    <property type="molecule type" value="Genomic_DNA"/>
</dbReference>
<dbReference type="InterPro" id="IPR005103">
    <property type="entry name" value="AA9_LPMO"/>
</dbReference>
<keyword evidence="12" id="KW-0624">Polysaccharide degradation</keyword>
<organism evidence="18">
    <name type="scientific">Bionectria ochroleuca</name>
    <name type="common">Gliocladium roseum</name>
    <dbReference type="NCBI Taxonomy" id="29856"/>
    <lineage>
        <taxon>Eukaryota</taxon>
        <taxon>Fungi</taxon>
        <taxon>Dikarya</taxon>
        <taxon>Ascomycota</taxon>
        <taxon>Pezizomycotina</taxon>
        <taxon>Sordariomycetes</taxon>
        <taxon>Hypocreomycetidae</taxon>
        <taxon>Hypocreales</taxon>
        <taxon>Bionectriaceae</taxon>
        <taxon>Clonostachys</taxon>
    </lineage>
</organism>
<protein>
    <recommendedName>
        <fullName evidence="15">lytic cellulose monooxygenase (C4-dehydrogenating)</fullName>
        <ecNumber evidence="15">1.14.99.56</ecNumber>
    </recommendedName>
</protein>
<evidence type="ECO:0000256" key="9">
    <source>
        <dbReference type="ARBA" id="ARBA00023033"/>
    </source>
</evidence>
<keyword evidence="5 16" id="KW-0732">Signal</keyword>
<evidence type="ECO:0000256" key="15">
    <source>
        <dbReference type="ARBA" id="ARBA00047174"/>
    </source>
</evidence>
<evidence type="ECO:0000256" key="3">
    <source>
        <dbReference type="ARBA" id="ARBA00022525"/>
    </source>
</evidence>
<accession>A0A0B7K1K8</accession>
<dbReference type="CDD" id="cd21175">
    <property type="entry name" value="LPMO_AA9"/>
    <property type="match status" value="1"/>
</dbReference>
<dbReference type="GO" id="GO:0046872">
    <property type="term" value="F:metal ion binding"/>
    <property type="evidence" value="ECO:0007669"/>
    <property type="project" value="UniProtKB-KW"/>
</dbReference>
<evidence type="ECO:0000256" key="7">
    <source>
        <dbReference type="ARBA" id="ARBA00023002"/>
    </source>
</evidence>
<evidence type="ECO:0000313" key="18">
    <source>
        <dbReference type="EMBL" id="CEO51258.1"/>
    </source>
</evidence>
<feature type="chain" id="PRO_5002117806" description="lytic cellulose monooxygenase (C4-dehydrogenating)" evidence="16">
    <location>
        <begin position="20"/>
        <end position="270"/>
    </location>
</feature>
<evidence type="ECO:0000256" key="6">
    <source>
        <dbReference type="ARBA" id="ARBA00023001"/>
    </source>
</evidence>
<keyword evidence="6" id="KW-0136">Cellulose degradation</keyword>
<dbReference type="InterPro" id="IPR049892">
    <property type="entry name" value="AA9"/>
</dbReference>
<keyword evidence="10" id="KW-1015">Disulfide bond</keyword>
<name>A0A0B7K1K8_BIOOC</name>
<keyword evidence="11" id="KW-0119">Carbohydrate metabolism</keyword>
<dbReference type="PANTHER" id="PTHR33353:SF9">
    <property type="entry name" value="ENDOGLUCANASE II"/>
    <property type="match status" value="1"/>
</dbReference>
<evidence type="ECO:0000256" key="12">
    <source>
        <dbReference type="ARBA" id="ARBA00023326"/>
    </source>
</evidence>
<dbReference type="GO" id="GO:0004497">
    <property type="term" value="F:monooxygenase activity"/>
    <property type="evidence" value="ECO:0007669"/>
    <property type="project" value="UniProtKB-KW"/>
</dbReference>
<evidence type="ECO:0000256" key="14">
    <source>
        <dbReference type="ARBA" id="ARBA00045077"/>
    </source>
</evidence>
<comment type="subcellular location">
    <subcellularLocation>
        <location evidence="2">Secreted</location>
    </subcellularLocation>
</comment>
<reference evidence="18" key="1">
    <citation type="submission" date="2015-01" db="EMBL/GenBank/DDBJ databases">
        <authorList>
            <person name="Durling Mikael"/>
        </authorList>
    </citation>
    <scope>NUCLEOTIDE SEQUENCE</scope>
</reference>
<proteinExistence type="inferred from homology"/>
<evidence type="ECO:0000256" key="8">
    <source>
        <dbReference type="ARBA" id="ARBA00023008"/>
    </source>
</evidence>
<evidence type="ECO:0000256" key="13">
    <source>
        <dbReference type="ARBA" id="ARBA00044502"/>
    </source>
</evidence>
<dbReference type="EC" id="1.14.99.56" evidence="15"/>
<keyword evidence="8" id="KW-0186">Copper</keyword>
<evidence type="ECO:0000256" key="2">
    <source>
        <dbReference type="ARBA" id="ARBA00004613"/>
    </source>
</evidence>
<evidence type="ECO:0000259" key="17">
    <source>
        <dbReference type="Pfam" id="PF03443"/>
    </source>
</evidence>
<dbReference type="Pfam" id="PF03443">
    <property type="entry name" value="AA9"/>
    <property type="match status" value="1"/>
</dbReference>
<evidence type="ECO:0000256" key="16">
    <source>
        <dbReference type="SAM" id="SignalP"/>
    </source>
</evidence>
<keyword evidence="9" id="KW-0503">Monooxygenase</keyword>
<dbReference type="AlphaFoldDB" id="A0A0B7K1K8"/>